<evidence type="ECO:0000313" key="1">
    <source>
        <dbReference type="EMBL" id="CDW40535.1"/>
    </source>
</evidence>
<organism evidence="1">
    <name type="scientific">Lepeophtheirus salmonis</name>
    <name type="common">Salmon louse</name>
    <name type="synonym">Caligus salmonis</name>
    <dbReference type="NCBI Taxonomy" id="72036"/>
    <lineage>
        <taxon>Eukaryota</taxon>
        <taxon>Metazoa</taxon>
        <taxon>Ecdysozoa</taxon>
        <taxon>Arthropoda</taxon>
        <taxon>Crustacea</taxon>
        <taxon>Multicrustacea</taxon>
        <taxon>Hexanauplia</taxon>
        <taxon>Copepoda</taxon>
        <taxon>Siphonostomatoida</taxon>
        <taxon>Caligidae</taxon>
        <taxon>Lepeophtheirus</taxon>
    </lineage>
</organism>
<accession>A0A0K2UR42</accession>
<dbReference type="EMBL" id="HACA01023174">
    <property type="protein sequence ID" value="CDW40535.1"/>
    <property type="molecule type" value="Transcribed_RNA"/>
</dbReference>
<proteinExistence type="predicted"/>
<dbReference type="AlphaFoldDB" id="A0A0K2UR42"/>
<name>A0A0K2UR42_LEPSM</name>
<sequence>MISRRINTIENLKLHQEQLAREINTLMLFAESKDFHFCRAETLSLLTTLKVGRKGIYVKVSWSNEWPRTPL</sequence>
<reference evidence="1" key="1">
    <citation type="submission" date="2014-05" db="EMBL/GenBank/DDBJ databases">
        <authorList>
            <person name="Chronopoulou M."/>
        </authorList>
    </citation>
    <scope>NUCLEOTIDE SEQUENCE</scope>
    <source>
        <tissue evidence="1">Whole organism</tissue>
    </source>
</reference>
<protein>
    <submittedName>
        <fullName evidence="1">Uncharacterized protein</fullName>
    </submittedName>
</protein>